<evidence type="ECO:0000313" key="2">
    <source>
        <dbReference type="EMBL" id="SDI03379.1"/>
    </source>
</evidence>
<feature type="transmembrane region" description="Helical" evidence="1">
    <location>
        <begin position="65"/>
        <end position="87"/>
    </location>
</feature>
<protein>
    <submittedName>
        <fullName evidence="2">Uncharacterized protein</fullName>
    </submittedName>
</protein>
<feature type="transmembrane region" description="Helical" evidence="1">
    <location>
        <begin position="96"/>
        <end position="118"/>
    </location>
</feature>
<dbReference type="STRING" id="633440.SAMN05421869_104103"/>
<sequence length="177" mass="18412">MARNVRGRPIGLVLLALGPLLVAAYAVVNHAAIRTAVRAQITAPGWEGRVDADGMTAVGVDTWRLIWWLTLAVELLAVAFGVIGVLLRRSGRGRTFLLVLSGVLIVPYAAASLVAFVNPVRLLAELYNADGFVDGLPSWLSGTALILVAAGLAQAVGLASAAGASRRPPVAADQERA</sequence>
<keyword evidence="3" id="KW-1185">Reference proteome</keyword>
<accession>A0A1G8H9X0</accession>
<evidence type="ECO:0000256" key="1">
    <source>
        <dbReference type="SAM" id="Phobius"/>
    </source>
</evidence>
<dbReference type="AlphaFoldDB" id="A0A1G8H9X0"/>
<reference evidence="2 3" key="1">
    <citation type="submission" date="2016-10" db="EMBL/GenBank/DDBJ databases">
        <authorList>
            <person name="de Groot N.N."/>
        </authorList>
    </citation>
    <scope>NUCLEOTIDE SEQUENCE [LARGE SCALE GENOMIC DNA]</scope>
    <source>
        <strain evidence="2 3">CGMCC 4.6533</strain>
    </source>
</reference>
<gene>
    <name evidence="2" type="ORF">SAMN05421869_104103</name>
</gene>
<feature type="transmembrane region" description="Helical" evidence="1">
    <location>
        <begin position="138"/>
        <end position="159"/>
    </location>
</feature>
<dbReference type="Proteomes" id="UP000199202">
    <property type="component" value="Unassembled WGS sequence"/>
</dbReference>
<keyword evidence="1" id="KW-0472">Membrane</keyword>
<proteinExistence type="predicted"/>
<organism evidence="2 3">
    <name type="scientific">Nonomuraea jiangxiensis</name>
    <dbReference type="NCBI Taxonomy" id="633440"/>
    <lineage>
        <taxon>Bacteria</taxon>
        <taxon>Bacillati</taxon>
        <taxon>Actinomycetota</taxon>
        <taxon>Actinomycetes</taxon>
        <taxon>Streptosporangiales</taxon>
        <taxon>Streptosporangiaceae</taxon>
        <taxon>Nonomuraea</taxon>
    </lineage>
</organism>
<dbReference type="OrthoDB" id="3543860at2"/>
<dbReference type="EMBL" id="FNDJ01000004">
    <property type="protein sequence ID" value="SDI03379.1"/>
    <property type="molecule type" value="Genomic_DNA"/>
</dbReference>
<keyword evidence="1" id="KW-0812">Transmembrane</keyword>
<dbReference type="RefSeq" id="WP_090930615.1">
    <property type="nucleotide sequence ID" value="NZ_FNDJ01000004.1"/>
</dbReference>
<keyword evidence="1" id="KW-1133">Transmembrane helix</keyword>
<name>A0A1G8H9X0_9ACTN</name>
<evidence type="ECO:0000313" key="3">
    <source>
        <dbReference type="Proteomes" id="UP000199202"/>
    </source>
</evidence>